<dbReference type="PANTHER" id="PTHR30176">
    <property type="entry name" value="FERREDOXIN-TYPE PROTEIN NAPH"/>
    <property type="match status" value="1"/>
</dbReference>
<dbReference type="InterPro" id="IPR051684">
    <property type="entry name" value="Electron_Trans/Redox"/>
</dbReference>
<dbReference type="GO" id="GO:0046872">
    <property type="term" value="F:metal ion binding"/>
    <property type="evidence" value="ECO:0007669"/>
    <property type="project" value="UniProtKB-KW"/>
</dbReference>
<feature type="transmembrane region" description="Helical" evidence="7">
    <location>
        <begin position="158"/>
        <end position="179"/>
    </location>
</feature>
<dbReference type="InterPro" id="IPR017896">
    <property type="entry name" value="4Fe4S_Fe-S-bd"/>
</dbReference>
<keyword evidence="6" id="KW-0411">Iron-sulfur</keyword>
<dbReference type="GO" id="GO:0051539">
    <property type="term" value="F:4 iron, 4 sulfur cluster binding"/>
    <property type="evidence" value="ECO:0007669"/>
    <property type="project" value="UniProtKB-KW"/>
</dbReference>
<evidence type="ECO:0000256" key="1">
    <source>
        <dbReference type="ARBA" id="ARBA00022448"/>
    </source>
</evidence>
<feature type="transmembrane region" description="Helical" evidence="7">
    <location>
        <begin position="21"/>
        <end position="44"/>
    </location>
</feature>
<keyword evidence="5" id="KW-0408">Iron</keyword>
<keyword evidence="7" id="KW-0812">Transmembrane</keyword>
<evidence type="ECO:0000259" key="8">
    <source>
        <dbReference type="PROSITE" id="PS51379"/>
    </source>
</evidence>
<keyword evidence="7" id="KW-1133">Transmembrane helix</keyword>
<dbReference type="PROSITE" id="PS00198">
    <property type="entry name" value="4FE4S_FER_1"/>
    <property type="match status" value="1"/>
</dbReference>
<evidence type="ECO:0000313" key="9">
    <source>
        <dbReference type="EMBL" id="VEN74426.1"/>
    </source>
</evidence>
<protein>
    <submittedName>
        <fullName evidence="9">4Fe-4S ferredoxin</fullName>
    </submittedName>
</protein>
<accession>A0A484HLF5</accession>
<evidence type="ECO:0000256" key="5">
    <source>
        <dbReference type="ARBA" id="ARBA00023004"/>
    </source>
</evidence>
<feature type="domain" description="4Fe-4S ferredoxin-type" evidence="8">
    <location>
        <begin position="219"/>
        <end position="248"/>
    </location>
</feature>
<dbReference type="EMBL" id="CAACVI010000034">
    <property type="protein sequence ID" value="VEN74426.1"/>
    <property type="molecule type" value="Genomic_DNA"/>
</dbReference>
<dbReference type="AlphaFoldDB" id="A0A484HLF5"/>
<feature type="transmembrane region" description="Helical" evidence="7">
    <location>
        <begin position="110"/>
        <end position="129"/>
    </location>
</feature>
<keyword evidence="2" id="KW-0004">4Fe-4S</keyword>
<name>A0A484HLF5_9BACT</name>
<dbReference type="PROSITE" id="PS51379">
    <property type="entry name" value="4FE4S_FER_2"/>
    <property type="match status" value="1"/>
</dbReference>
<organism evidence="9">
    <name type="scientific">uncultured Desulfobacteraceae bacterium</name>
    <dbReference type="NCBI Taxonomy" id="218296"/>
    <lineage>
        <taxon>Bacteria</taxon>
        <taxon>Pseudomonadati</taxon>
        <taxon>Thermodesulfobacteriota</taxon>
        <taxon>Desulfobacteria</taxon>
        <taxon>Desulfobacterales</taxon>
        <taxon>Desulfobacteraceae</taxon>
        <taxon>environmental samples</taxon>
    </lineage>
</organism>
<evidence type="ECO:0000256" key="2">
    <source>
        <dbReference type="ARBA" id="ARBA00022485"/>
    </source>
</evidence>
<evidence type="ECO:0000256" key="6">
    <source>
        <dbReference type="ARBA" id="ARBA00023014"/>
    </source>
</evidence>
<reference evidence="9" key="1">
    <citation type="submission" date="2019-01" db="EMBL/GenBank/DDBJ databases">
        <authorList>
            <consortium name="Genoscope - CEA"/>
            <person name="William W."/>
        </authorList>
    </citation>
    <scope>NUCLEOTIDE SEQUENCE</scope>
    <source>
        <strain evidence="9">CR-1</strain>
    </source>
</reference>
<dbReference type="SUPFAM" id="SSF54862">
    <property type="entry name" value="4Fe-4S ferredoxins"/>
    <property type="match status" value="1"/>
</dbReference>
<dbReference type="InterPro" id="IPR017900">
    <property type="entry name" value="4Fe4S_Fe_S_CS"/>
</dbReference>
<proteinExistence type="predicted"/>
<keyword evidence="4" id="KW-0249">Electron transport</keyword>
<gene>
    <name evidence="9" type="ORF">EPICR_40005</name>
</gene>
<evidence type="ECO:0000256" key="7">
    <source>
        <dbReference type="SAM" id="Phobius"/>
    </source>
</evidence>
<keyword evidence="7" id="KW-0472">Membrane</keyword>
<evidence type="ECO:0000256" key="3">
    <source>
        <dbReference type="ARBA" id="ARBA00022723"/>
    </source>
</evidence>
<keyword evidence="3" id="KW-0479">Metal-binding</keyword>
<keyword evidence="1" id="KW-0813">Transport</keyword>
<evidence type="ECO:0000256" key="4">
    <source>
        <dbReference type="ARBA" id="ARBA00022982"/>
    </source>
</evidence>
<dbReference type="Pfam" id="PF12801">
    <property type="entry name" value="Fer4_5"/>
    <property type="match status" value="2"/>
</dbReference>
<sequence length="252" mass="28211">MFERAETMGLRVWRRLTQAAFLILIGQWSFYGVFRCPFIVPYVSCQNCPVLTCHGRLFHMFWGFWIALPLSLLVFGRCFCGWACPGGLAVQLLGKPAPFKLRVKNAFTRLAPWLKFAATAGAMYVWLIWGQPREAIPIRTGGFFSSVALTFEHAGLLWLIRTFFVLGVLALGLVAAGAWCRFACPTGGALEALKRFSLFKVYKTHECNDCDKCLAVCEMGTRPAERDCVNCCDCLSVCPQNAIKTGIPRMKK</sequence>
<dbReference type="GO" id="GO:0005886">
    <property type="term" value="C:plasma membrane"/>
    <property type="evidence" value="ECO:0007669"/>
    <property type="project" value="TreeGrafter"/>
</dbReference>
<dbReference type="PANTHER" id="PTHR30176:SF3">
    <property type="entry name" value="FERREDOXIN-TYPE PROTEIN NAPH"/>
    <property type="match status" value="1"/>
</dbReference>
<feature type="transmembrane region" description="Helical" evidence="7">
    <location>
        <begin position="64"/>
        <end position="90"/>
    </location>
</feature>